<sequence length="316" mass="35239">MGRGLRQPTTSQPTTSNSTETADDVIAPRIVEYTRSQYESILARLVRWLHNEHPQYVTAQRIVVPVTPALCKLMFSYASVKRSLNGYELVPRKYNSVSTTNRVKRAVVFMHREAKVELSTELNAMMKEYVSGYRRKFAQLKESGEAPITEGKAALSFGGYVFVTGYKYLASVAVAAESDYCDALEIRYGLMTNDQEGRMSYPRHIYTNPSNPAICPILSLAVLLFTRGAQLHESPTLLFGYNAKERFSSWLTKTCAANEDDIAGLGLSISDIALSAHKQSWYGYKLVGVSGGSRDDTYLKALGVINLLAERQLVLY</sequence>
<dbReference type="AlphaFoldDB" id="A0A6A4ZQY8"/>
<evidence type="ECO:0000256" key="1">
    <source>
        <dbReference type="SAM" id="MobiDB-lite"/>
    </source>
</evidence>
<protein>
    <submittedName>
        <fullName evidence="2">Uncharacterized protein</fullName>
    </submittedName>
</protein>
<dbReference type="EMBL" id="VJMI01018550">
    <property type="protein sequence ID" value="KAF0710341.1"/>
    <property type="molecule type" value="Genomic_DNA"/>
</dbReference>
<evidence type="ECO:0000313" key="2">
    <source>
        <dbReference type="EMBL" id="KAF0710341.1"/>
    </source>
</evidence>
<accession>A0A6A4ZQY8</accession>
<proteinExistence type="predicted"/>
<evidence type="ECO:0000313" key="3">
    <source>
        <dbReference type="Proteomes" id="UP000469452"/>
    </source>
</evidence>
<feature type="region of interest" description="Disordered" evidence="1">
    <location>
        <begin position="1"/>
        <end position="23"/>
    </location>
</feature>
<gene>
    <name evidence="2" type="ORF">AaE_012573</name>
</gene>
<feature type="compositionally biased region" description="Low complexity" evidence="1">
    <location>
        <begin position="7"/>
        <end position="20"/>
    </location>
</feature>
<comment type="caution">
    <text evidence="2">The sequence shown here is derived from an EMBL/GenBank/DDBJ whole genome shotgun (WGS) entry which is preliminary data.</text>
</comment>
<dbReference type="VEuPathDB" id="FungiDB:H257_16849"/>
<dbReference type="Proteomes" id="UP000469452">
    <property type="component" value="Unassembled WGS sequence"/>
</dbReference>
<organism evidence="2 3">
    <name type="scientific">Aphanomyces astaci</name>
    <name type="common">Crayfish plague agent</name>
    <dbReference type="NCBI Taxonomy" id="112090"/>
    <lineage>
        <taxon>Eukaryota</taxon>
        <taxon>Sar</taxon>
        <taxon>Stramenopiles</taxon>
        <taxon>Oomycota</taxon>
        <taxon>Saprolegniomycetes</taxon>
        <taxon>Saprolegniales</taxon>
        <taxon>Verrucalvaceae</taxon>
        <taxon>Aphanomyces</taxon>
    </lineage>
</organism>
<name>A0A6A4ZQY8_APHAT</name>
<reference evidence="2 3" key="1">
    <citation type="submission" date="2019-06" db="EMBL/GenBank/DDBJ databases">
        <title>Genomics analysis of Aphanomyces spp. identifies a new class of oomycete effector associated with host adaptation.</title>
        <authorList>
            <person name="Gaulin E."/>
        </authorList>
    </citation>
    <scope>NUCLEOTIDE SEQUENCE [LARGE SCALE GENOMIC DNA]</scope>
    <source>
        <strain evidence="2 3">E</strain>
    </source>
</reference>